<dbReference type="RefSeq" id="WP_157853794.1">
    <property type="nucleotide sequence ID" value="NZ_PGFG01000001.1"/>
</dbReference>
<protein>
    <submittedName>
        <fullName evidence="1">Uncharacterized protein</fullName>
    </submittedName>
</protein>
<dbReference type="Proteomes" id="UP000230000">
    <property type="component" value="Unassembled WGS sequence"/>
</dbReference>
<evidence type="ECO:0000313" key="1">
    <source>
        <dbReference type="EMBL" id="PJJ75559.1"/>
    </source>
</evidence>
<accession>A0A2M9CUK7</accession>
<comment type="caution">
    <text evidence="1">The sequence shown here is derived from an EMBL/GenBank/DDBJ whole genome shotgun (WGS) entry which is preliminary data.</text>
</comment>
<name>A0A2M9CUK7_9BACT</name>
<sequence length="413" mass="45458">MKHYLILKNIILFAIILPVLPLHAQTVNDYVLLPSSATLRPNQSLTLTIKKLDSISGMPVKEATDIGLGNANTPHWMINGNSTTLSGSEGTLIPDMSFLKAVYTAPSKIPAKNPVAISVSFQPDDKSKTLVTLICNIKIVEAPYKITMHINVSGPDGLHWELEGESFAKLVSFADGTNQIKNHDGTRNMHLHVISASSAHMLLIGKYDYDIPYTLNIGNIAQSDTVPAVISFDCFDPTKDGKFLGQNYRVLKEVANCPACTTGIIRGCFSDIERSEANTAKERDYAELDEVKQIKEHLKDPNYLKTPQGKKDLLKMQKIMEERGRGDLFKNLNQKPAGTSQSTEDFVKGMQGTQTNPLAYGVPVMPNTPVNMGTLLKFKGTFNKKNSIPLNIFQEESVGDLKGSIVIKVEKLN</sequence>
<reference evidence="1 2" key="1">
    <citation type="submission" date="2017-11" db="EMBL/GenBank/DDBJ databases">
        <title>Genomic Encyclopedia of Archaeal and Bacterial Type Strains, Phase II (KMG-II): From Individual Species to Whole Genera.</title>
        <authorList>
            <person name="Goeker M."/>
        </authorList>
    </citation>
    <scope>NUCLEOTIDE SEQUENCE [LARGE SCALE GENOMIC DNA]</scope>
    <source>
        <strain evidence="1 2">DSM 27268</strain>
    </source>
</reference>
<gene>
    <name evidence="1" type="ORF">BXY57_1138</name>
</gene>
<proteinExistence type="predicted"/>
<dbReference type="OrthoDB" id="770607at2"/>
<evidence type="ECO:0000313" key="2">
    <source>
        <dbReference type="Proteomes" id="UP000230000"/>
    </source>
</evidence>
<organism evidence="1 2">
    <name type="scientific">Thermoflavifilum aggregans</name>
    <dbReference type="NCBI Taxonomy" id="454188"/>
    <lineage>
        <taxon>Bacteria</taxon>
        <taxon>Pseudomonadati</taxon>
        <taxon>Bacteroidota</taxon>
        <taxon>Chitinophagia</taxon>
        <taxon>Chitinophagales</taxon>
        <taxon>Chitinophagaceae</taxon>
        <taxon>Thermoflavifilum</taxon>
    </lineage>
</organism>
<dbReference type="EMBL" id="PGFG01000001">
    <property type="protein sequence ID" value="PJJ75559.1"/>
    <property type="molecule type" value="Genomic_DNA"/>
</dbReference>
<dbReference type="AlphaFoldDB" id="A0A2M9CUK7"/>
<keyword evidence="2" id="KW-1185">Reference proteome</keyword>